<dbReference type="PROSITE" id="PS50109">
    <property type="entry name" value="HIS_KIN"/>
    <property type="match status" value="1"/>
</dbReference>
<evidence type="ECO:0000259" key="11">
    <source>
        <dbReference type="PROSITE" id="PS50112"/>
    </source>
</evidence>
<dbReference type="InterPro" id="IPR003661">
    <property type="entry name" value="HisK_dim/P_dom"/>
</dbReference>
<dbReference type="Pfam" id="PF00512">
    <property type="entry name" value="HisKA"/>
    <property type="match status" value="1"/>
</dbReference>
<dbReference type="InterPro" id="IPR035965">
    <property type="entry name" value="PAS-like_dom_sf"/>
</dbReference>
<dbReference type="InterPro" id="IPR013655">
    <property type="entry name" value="PAS_fold_3"/>
</dbReference>
<dbReference type="InterPro" id="IPR000700">
    <property type="entry name" value="PAS-assoc_C"/>
</dbReference>
<proteinExistence type="predicted"/>
<feature type="domain" description="Histidine kinase" evidence="10">
    <location>
        <begin position="134"/>
        <end position="335"/>
    </location>
</feature>
<dbReference type="PRINTS" id="PR00344">
    <property type="entry name" value="BCTRLSENSOR"/>
</dbReference>
<dbReference type="GO" id="GO:0030435">
    <property type="term" value="P:sporulation resulting in formation of a cellular spore"/>
    <property type="evidence" value="ECO:0007669"/>
    <property type="project" value="UniProtKB-KW"/>
</dbReference>
<protein>
    <recommendedName>
        <fullName evidence="2">histidine kinase</fullName>
        <ecNumber evidence="2">2.7.13.3</ecNumber>
    </recommendedName>
</protein>
<dbReference type="SMART" id="SM00388">
    <property type="entry name" value="HisKA"/>
    <property type="match status" value="1"/>
</dbReference>
<name>A0A3D8PRW6_9BACI</name>
<evidence type="ECO:0000256" key="6">
    <source>
        <dbReference type="ARBA" id="ARBA00022777"/>
    </source>
</evidence>
<dbReference type="FunFam" id="1.10.287.130:FF:000040">
    <property type="entry name" value="PAS domain-containing sensor histidine kinase"/>
    <property type="match status" value="1"/>
</dbReference>
<evidence type="ECO:0000256" key="7">
    <source>
        <dbReference type="ARBA" id="ARBA00022840"/>
    </source>
</evidence>
<evidence type="ECO:0000256" key="2">
    <source>
        <dbReference type="ARBA" id="ARBA00012438"/>
    </source>
</evidence>
<keyword evidence="14" id="KW-1185">Reference proteome</keyword>
<evidence type="ECO:0000256" key="3">
    <source>
        <dbReference type="ARBA" id="ARBA00022553"/>
    </source>
</evidence>
<gene>
    <name evidence="13" type="ORF">CWR45_10445</name>
</gene>
<keyword evidence="3" id="KW-0597">Phosphoprotein</keyword>
<keyword evidence="9" id="KW-0902">Two-component regulatory system</keyword>
<dbReference type="GO" id="GO:0000155">
    <property type="term" value="F:phosphorelay sensor kinase activity"/>
    <property type="evidence" value="ECO:0007669"/>
    <property type="project" value="InterPro"/>
</dbReference>
<dbReference type="SMART" id="SM00387">
    <property type="entry name" value="HATPase_c"/>
    <property type="match status" value="1"/>
</dbReference>
<accession>A0A3D8PRW6</accession>
<dbReference type="Pfam" id="PF08447">
    <property type="entry name" value="PAS_3"/>
    <property type="match status" value="1"/>
</dbReference>
<evidence type="ECO:0000259" key="10">
    <source>
        <dbReference type="PROSITE" id="PS50109"/>
    </source>
</evidence>
<dbReference type="EMBL" id="PIOD01000011">
    <property type="protein sequence ID" value="RDW18031.1"/>
    <property type="molecule type" value="Genomic_DNA"/>
</dbReference>
<evidence type="ECO:0000313" key="14">
    <source>
        <dbReference type="Proteomes" id="UP000256520"/>
    </source>
</evidence>
<dbReference type="OrthoDB" id="9815750at2"/>
<dbReference type="InterPro" id="IPR036097">
    <property type="entry name" value="HisK_dim/P_sf"/>
</dbReference>
<dbReference type="Gene3D" id="1.10.287.130">
    <property type="match status" value="1"/>
</dbReference>
<keyword evidence="4" id="KW-0808">Transferase</keyword>
<sequence length="335" mass="38233">MLNWVECNRDEIITVWNLKGKMLYISDAIERLIGINKSELIGSRWYDRMNPEDVNYLSHHLNRNIHKRQKFIINLLHKNGKYISTECKIQKLTDDTSGTSYYIGLLKDITDKRQVEELMIRSEKMSVAGQLAAGVAHEIRNPLTSIKGFMQLLQAGVSRKEEYYNIMLDEIEKMEKITSELLFLSKPVTDDRNEESLNSMIEDIVSLLRPQARMKNIEIVIDNPISDYITCDRSQIKQVLINLVKNAIEAMDTPGEIIVSVVSSETKVVISIMDEGPGIPEDILEKLGEPFFTTKKNGTGLGLLITKQILERHNAVLSIFKNSDRGSTFQLSFPK</sequence>
<dbReference type="NCBIfam" id="TIGR00229">
    <property type="entry name" value="sensory_box"/>
    <property type="match status" value="1"/>
</dbReference>
<dbReference type="SUPFAM" id="SSF55785">
    <property type="entry name" value="PYP-like sensor domain (PAS domain)"/>
    <property type="match status" value="1"/>
</dbReference>
<reference evidence="14" key="1">
    <citation type="submission" date="2017-11" db="EMBL/GenBank/DDBJ databases">
        <authorList>
            <person name="Zhu W."/>
        </authorList>
    </citation>
    <scope>NUCLEOTIDE SEQUENCE [LARGE SCALE GENOMIC DNA]</scope>
    <source>
        <strain evidence="14">CAU 1051</strain>
    </source>
</reference>
<evidence type="ECO:0000256" key="5">
    <source>
        <dbReference type="ARBA" id="ARBA00022741"/>
    </source>
</evidence>
<dbReference type="Pfam" id="PF02518">
    <property type="entry name" value="HATPase_c"/>
    <property type="match status" value="1"/>
</dbReference>
<dbReference type="PROSITE" id="PS50112">
    <property type="entry name" value="PAS"/>
    <property type="match status" value="1"/>
</dbReference>
<dbReference type="InterPro" id="IPR036890">
    <property type="entry name" value="HATPase_C_sf"/>
</dbReference>
<dbReference type="InterPro" id="IPR005467">
    <property type="entry name" value="His_kinase_dom"/>
</dbReference>
<dbReference type="PROSITE" id="PS50113">
    <property type="entry name" value="PAC"/>
    <property type="match status" value="1"/>
</dbReference>
<dbReference type="InterPro" id="IPR003594">
    <property type="entry name" value="HATPase_dom"/>
</dbReference>
<dbReference type="SUPFAM" id="SSF55874">
    <property type="entry name" value="ATPase domain of HSP90 chaperone/DNA topoisomerase II/histidine kinase"/>
    <property type="match status" value="1"/>
</dbReference>
<evidence type="ECO:0000256" key="4">
    <source>
        <dbReference type="ARBA" id="ARBA00022679"/>
    </source>
</evidence>
<feature type="domain" description="PAS" evidence="11">
    <location>
        <begin position="1"/>
        <end position="68"/>
    </location>
</feature>
<dbReference type="GO" id="GO:0005524">
    <property type="term" value="F:ATP binding"/>
    <property type="evidence" value="ECO:0007669"/>
    <property type="project" value="UniProtKB-KW"/>
</dbReference>
<evidence type="ECO:0000256" key="8">
    <source>
        <dbReference type="ARBA" id="ARBA00022969"/>
    </source>
</evidence>
<dbReference type="CDD" id="cd00130">
    <property type="entry name" value="PAS"/>
    <property type="match status" value="1"/>
</dbReference>
<dbReference type="InterPro" id="IPR004358">
    <property type="entry name" value="Sig_transdc_His_kin-like_C"/>
</dbReference>
<comment type="caution">
    <text evidence="13">The sequence shown here is derived from an EMBL/GenBank/DDBJ whole genome shotgun (WGS) entry which is preliminary data.</text>
</comment>
<dbReference type="Gene3D" id="3.30.565.10">
    <property type="entry name" value="Histidine kinase-like ATPase, C-terminal domain"/>
    <property type="match status" value="1"/>
</dbReference>
<feature type="domain" description="PAC" evidence="12">
    <location>
        <begin position="69"/>
        <end position="121"/>
    </location>
</feature>
<dbReference type="SUPFAM" id="SSF47384">
    <property type="entry name" value="Homodimeric domain of signal transducing histidine kinase"/>
    <property type="match status" value="1"/>
</dbReference>
<keyword evidence="6 13" id="KW-0418">Kinase</keyword>
<organism evidence="13 14">
    <name type="scientific">Oceanobacillus chungangensis</name>
    <dbReference type="NCBI Taxonomy" id="1229152"/>
    <lineage>
        <taxon>Bacteria</taxon>
        <taxon>Bacillati</taxon>
        <taxon>Bacillota</taxon>
        <taxon>Bacilli</taxon>
        <taxon>Bacillales</taxon>
        <taxon>Bacillaceae</taxon>
        <taxon>Oceanobacillus</taxon>
    </lineage>
</organism>
<dbReference type="CDD" id="cd00082">
    <property type="entry name" value="HisKA"/>
    <property type="match status" value="1"/>
</dbReference>
<dbReference type="PANTHER" id="PTHR43065">
    <property type="entry name" value="SENSOR HISTIDINE KINASE"/>
    <property type="match status" value="1"/>
</dbReference>
<keyword evidence="7" id="KW-0067">ATP-binding</keyword>
<dbReference type="AlphaFoldDB" id="A0A3D8PRW6"/>
<evidence type="ECO:0000256" key="9">
    <source>
        <dbReference type="ARBA" id="ARBA00023012"/>
    </source>
</evidence>
<evidence type="ECO:0000259" key="12">
    <source>
        <dbReference type="PROSITE" id="PS50113"/>
    </source>
</evidence>
<keyword evidence="5" id="KW-0547">Nucleotide-binding</keyword>
<evidence type="ECO:0000313" key="13">
    <source>
        <dbReference type="EMBL" id="RDW18031.1"/>
    </source>
</evidence>
<dbReference type="InterPro" id="IPR000014">
    <property type="entry name" value="PAS"/>
</dbReference>
<evidence type="ECO:0000256" key="1">
    <source>
        <dbReference type="ARBA" id="ARBA00000085"/>
    </source>
</evidence>
<comment type="catalytic activity">
    <reaction evidence="1">
        <text>ATP + protein L-histidine = ADP + protein N-phospho-L-histidine.</text>
        <dbReference type="EC" id="2.7.13.3"/>
    </reaction>
</comment>
<dbReference type="EC" id="2.7.13.3" evidence="2"/>
<dbReference type="Gene3D" id="3.30.450.20">
    <property type="entry name" value="PAS domain"/>
    <property type="match status" value="1"/>
</dbReference>
<keyword evidence="8" id="KW-0749">Sporulation</keyword>
<dbReference type="Proteomes" id="UP000256520">
    <property type="component" value="Unassembled WGS sequence"/>
</dbReference>
<dbReference type="PANTHER" id="PTHR43065:SF10">
    <property type="entry name" value="PEROXIDE STRESS-ACTIVATED HISTIDINE KINASE MAK3"/>
    <property type="match status" value="1"/>
</dbReference>